<dbReference type="Pfam" id="PF01928">
    <property type="entry name" value="CYTH"/>
    <property type="match status" value="1"/>
</dbReference>
<reference evidence="6 7" key="2">
    <citation type="submission" date="2020-04" db="EMBL/GenBank/DDBJ databases">
        <title>The Epidemiology and Molecular Characteristics of Linezolid-Resistant Staphylococcus capitis in Huashan Hospital, Shanghai.</title>
        <authorList>
            <person name="Ding L."/>
            <person name="Li P."/>
            <person name="Yang Y."/>
            <person name="Lin D."/>
            <person name="Xu X."/>
        </authorList>
    </citation>
    <scope>NUCLEOTIDE SEQUENCE [LARGE SCALE GENOMIC DNA]</scope>
    <source>
        <strain evidence="3 7">12-86</strain>
        <strain evidence="2 6">17-84</strain>
    </source>
</reference>
<feature type="domain" description="CYTH" evidence="1">
    <location>
        <begin position="4"/>
        <end position="192"/>
    </location>
</feature>
<dbReference type="InterPro" id="IPR033469">
    <property type="entry name" value="CYTH-like_dom_sf"/>
</dbReference>
<protein>
    <submittedName>
        <fullName evidence="4">CYTH domain-containing protein</fullName>
    </submittedName>
</protein>
<accession>A0A7X9ZJB8</accession>
<dbReference type="EMBL" id="SCHC01000001">
    <property type="protein sequence ID" value="TBW77868.1"/>
    <property type="molecule type" value="Genomic_DNA"/>
</dbReference>
<evidence type="ECO:0000259" key="1">
    <source>
        <dbReference type="PROSITE" id="PS51707"/>
    </source>
</evidence>
<dbReference type="SUPFAM" id="SSF55154">
    <property type="entry name" value="CYTH-like phosphatases"/>
    <property type="match status" value="1"/>
</dbReference>
<dbReference type="Gene3D" id="2.40.320.10">
    <property type="entry name" value="Hypothetical Protein Pfu-838710-001"/>
    <property type="match status" value="1"/>
</dbReference>
<evidence type="ECO:0000313" key="2">
    <source>
        <dbReference type="EMBL" id="NMK55459.1"/>
    </source>
</evidence>
<dbReference type="SMART" id="SM01118">
    <property type="entry name" value="CYTH"/>
    <property type="match status" value="1"/>
</dbReference>
<evidence type="ECO:0000313" key="4">
    <source>
        <dbReference type="EMBL" id="TBW77868.1"/>
    </source>
</evidence>
<evidence type="ECO:0000313" key="5">
    <source>
        <dbReference type="Proteomes" id="UP000291949"/>
    </source>
</evidence>
<gene>
    <name evidence="4" type="ORF">EQ811_02025</name>
    <name evidence="3" type="ORF">HHM13_00525</name>
    <name evidence="2" type="ORF">HHM24_12130</name>
</gene>
<dbReference type="Proteomes" id="UP000550736">
    <property type="component" value="Unassembled WGS sequence"/>
</dbReference>
<evidence type="ECO:0000313" key="3">
    <source>
        <dbReference type="EMBL" id="NMK96585.1"/>
    </source>
</evidence>
<dbReference type="RefSeq" id="WP_030065105.1">
    <property type="nucleotide sequence ID" value="NZ_AP014956.1"/>
</dbReference>
<dbReference type="EMBL" id="JABBLX010000001">
    <property type="protein sequence ID" value="NMK96585.1"/>
    <property type="molecule type" value="Genomic_DNA"/>
</dbReference>
<sequence length="195" mass="23313">MATNNEIEFKQILTKDLYDKIFNTYFKNEKPFSQTNYYIDTIDFKLKDHRSALRIRVKDNTYEMTLKVPAEVGLMEYNHATDIKPKMNDSISNSKLPDDIRNIIEGQFNVLDEELVILGDLTTYRIETQYQNELLVLDKSEYLNKVDYELEYEVSSYDEGYEKFKQLLQEFDIKHKKPLNKVQRFFEEKKKASDK</sequence>
<comment type="caution">
    <text evidence="4">The sequence shown here is derived from an EMBL/GenBank/DDBJ whole genome shotgun (WGS) entry which is preliminary data.</text>
</comment>
<evidence type="ECO:0000313" key="6">
    <source>
        <dbReference type="Proteomes" id="UP000538955"/>
    </source>
</evidence>
<dbReference type="InterPro" id="IPR023577">
    <property type="entry name" value="CYTH_domain"/>
</dbReference>
<dbReference type="Proteomes" id="UP000538955">
    <property type="component" value="Unassembled WGS sequence"/>
</dbReference>
<dbReference type="CDD" id="cd07762">
    <property type="entry name" value="CYTH-like_Pase_1"/>
    <property type="match status" value="1"/>
</dbReference>
<dbReference type="EMBL" id="JABBMI010000101">
    <property type="protein sequence ID" value="NMK55459.1"/>
    <property type="molecule type" value="Genomic_DNA"/>
</dbReference>
<organism evidence="4 5">
    <name type="scientific">Staphylococcus capitis</name>
    <dbReference type="NCBI Taxonomy" id="29388"/>
    <lineage>
        <taxon>Bacteria</taxon>
        <taxon>Bacillati</taxon>
        <taxon>Bacillota</taxon>
        <taxon>Bacilli</taxon>
        <taxon>Bacillales</taxon>
        <taxon>Staphylococcaceae</taxon>
        <taxon>Staphylococcus</taxon>
    </lineage>
</organism>
<dbReference type="PIRSF" id="PIRSF012526">
    <property type="entry name" value="CYTH_UCP012526"/>
    <property type="match status" value="1"/>
</dbReference>
<proteinExistence type="predicted"/>
<dbReference type="InterPro" id="IPR009195">
    <property type="entry name" value="Uncharacterised_YjbK"/>
</dbReference>
<reference evidence="4 5" key="1">
    <citation type="journal article" date="2019" name="Sci. Transl. Med.">
        <title>Quorum sensing between bacterial species on the skin protects against epidermal injury in atopic dermatitis.</title>
        <authorList>
            <person name="Williams M.R."/>
        </authorList>
    </citation>
    <scope>NUCLEOTIDE SEQUENCE [LARGE SCALE GENOMIC DNA]</scope>
    <source>
        <strain evidence="4 5">H8</strain>
    </source>
</reference>
<name>A0A7X9ZJB8_STACP</name>
<evidence type="ECO:0000313" key="7">
    <source>
        <dbReference type="Proteomes" id="UP000550736"/>
    </source>
</evidence>
<dbReference type="Proteomes" id="UP000291949">
    <property type="component" value="Unassembled WGS sequence"/>
</dbReference>
<dbReference type="AlphaFoldDB" id="A0A7X9ZJB8"/>
<dbReference type="PROSITE" id="PS51707">
    <property type="entry name" value="CYTH"/>
    <property type="match status" value="1"/>
</dbReference>
<keyword evidence="6" id="KW-1185">Reference proteome</keyword>